<dbReference type="Gene3D" id="3.40.50.150">
    <property type="entry name" value="Vaccinia Virus protein VP39"/>
    <property type="match status" value="1"/>
</dbReference>
<dbReference type="RefSeq" id="XP_024083733.1">
    <property type="nucleotide sequence ID" value="XM_024227965.1"/>
</dbReference>
<reference evidence="5" key="1">
    <citation type="submission" date="2022-01" db="UniProtKB">
        <authorList>
            <consortium name="EnsemblMetazoa"/>
        </authorList>
    </citation>
    <scope>IDENTIFICATION</scope>
</reference>
<evidence type="ECO:0000256" key="1">
    <source>
        <dbReference type="ARBA" id="ARBA00009725"/>
    </source>
</evidence>
<accession>A0A8I6RVV1</accession>
<dbReference type="EnsemblMetazoa" id="XM_024227965.1">
    <property type="protein sequence ID" value="XP_024083733.1"/>
    <property type="gene ID" value="LOC106667603"/>
</dbReference>
<dbReference type="OrthoDB" id="417697at2759"/>
<evidence type="ECO:0000313" key="5">
    <source>
        <dbReference type="EnsemblMetazoa" id="XP_014251138.1"/>
    </source>
</evidence>
<dbReference type="EC" id="2.1.1.-" evidence="4"/>
<name>A0A8I6RVV1_CIMLE</name>
<dbReference type="GeneID" id="106667603"/>
<comment type="similarity">
    <text evidence="1 4">Belongs to the methyltransferase superfamily. METL family.</text>
</comment>
<comment type="function">
    <text evidence="4">S-adenosyl-L-methionine-dependent methyltransferase.</text>
</comment>
<protein>
    <recommendedName>
        <fullName evidence="4">tRNA N(3)-methylcytidine methyltransferase</fullName>
        <ecNumber evidence="4">2.1.1.-</ecNumber>
    </recommendedName>
</protein>
<dbReference type="KEGG" id="clec:106667603"/>
<dbReference type="RefSeq" id="XP_014251138.1">
    <property type="nucleotide sequence ID" value="XM_014395652.2"/>
</dbReference>
<dbReference type="PIRSF" id="PIRSF037755">
    <property type="entry name" value="Mettl2_prd"/>
    <property type="match status" value="1"/>
</dbReference>
<dbReference type="PANTHER" id="PTHR22809">
    <property type="entry name" value="METHYLTRANSFERASE-RELATED"/>
    <property type="match status" value="1"/>
</dbReference>
<dbReference type="InterPro" id="IPR026113">
    <property type="entry name" value="METTL2/6/8-like"/>
</dbReference>
<dbReference type="GO" id="GO:0032259">
    <property type="term" value="P:methylation"/>
    <property type="evidence" value="ECO:0007669"/>
    <property type="project" value="UniProtKB-KW"/>
</dbReference>
<dbReference type="GO" id="GO:0008757">
    <property type="term" value="F:S-adenosylmethionine-dependent methyltransferase activity"/>
    <property type="evidence" value="ECO:0007669"/>
    <property type="project" value="UniProtKB-ARBA"/>
</dbReference>
<dbReference type="SUPFAM" id="SSF53335">
    <property type="entry name" value="S-adenosyl-L-methionine-dependent methyltransferases"/>
    <property type="match status" value="1"/>
</dbReference>
<proteinExistence type="inferred from homology"/>
<dbReference type="EnsemblMetazoa" id="XM_014395652.2">
    <property type="protein sequence ID" value="XP_014251138.1"/>
    <property type="gene ID" value="LOC106667603"/>
</dbReference>
<dbReference type="CDD" id="cd02440">
    <property type="entry name" value="AdoMet_MTases"/>
    <property type="match status" value="1"/>
</dbReference>
<dbReference type="Proteomes" id="UP000494040">
    <property type="component" value="Unassembled WGS sequence"/>
</dbReference>
<evidence type="ECO:0000313" key="6">
    <source>
        <dbReference type="Proteomes" id="UP000494040"/>
    </source>
</evidence>
<sequence length="268" mass="31121">MESSEVSFADTKTLTDQEKKILENQDSRIVSDFVAKKIEAEVKKNWDLFYKRNETKFFKDRHWTTREFIELSGLVLDNERKILLEVGCGVGNLIYPLIEGSKGNFKVYACDISPRAVNFLKSHSSYDQERIEAFEADITMQGSLDTVPEVDLVSLVFVLSAVHPNNFIPVVKNIYNKLKHGGTLVFRDYGRYDMAQLRFKPGKKISENLYMRQDGTRSYFFTVEELRDLFESNGFKEVINTYVHRRTINVKENVDVPRIFVQAKFVKV</sequence>
<organism evidence="5 6">
    <name type="scientific">Cimex lectularius</name>
    <name type="common">Bed bug</name>
    <name type="synonym">Acanthia lectularia</name>
    <dbReference type="NCBI Taxonomy" id="79782"/>
    <lineage>
        <taxon>Eukaryota</taxon>
        <taxon>Metazoa</taxon>
        <taxon>Ecdysozoa</taxon>
        <taxon>Arthropoda</taxon>
        <taxon>Hexapoda</taxon>
        <taxon>Insecta</taxon>
        <taxon>Pterygota</taxon>
        <taxon>Neoptera</taxon>
        <taxon>Paraneoptera</taxon>
        <taxon>Hemiptera</taxon>
        <taxon>Heteroptera</taxon>
        <taxon>Panheteroptera</taxon>
        <taxon>Cimicomorpha</taxon>
        <taxon>Cimicidae</taxon>
        <taxon>Cimex</taxon>
    </lineage>
</organism>
<evidence type="ECO:0000256" key="4">
    <source>
        <dbReference type="PIRNR" id="PIRNR037755"/>
    </source>
</evidence>
<keyword evidence="2 4" id="KW-0489">Methyltransferase</keyword>
<evidence type="ECO:0000256" key="2">
    <source>
        <dbReference type="ARBA" id="ARBA00022603"/>
    </source>
</evidence>
<keyword evidence="3 4" id="KW-0808">Transferase</keyword>
<dbReference type="AlphaFoldDB" id="A0A8I6RVV1"/>
<dbReference type="Pfam" id="PF13489">
    <property type="entry name" value="Methyltransf_23"/>
    <property type="match status" value="1"/>
</dbReference>
<dbReference type="InterPro" id="IPR029063">
    <property type="entry name" value="SAM-dependent_MTases_sf"/>
</dbReference>
<keyword evidence="6" id="KW-1185">Reference proteome</keyword>
<evidence type="ECO:0000256" key="3">
    <source>
        <dbReference type="ARBA" id="ARBA00022679"/>
    </source>
</evidence>
<dbReference type="GO" id="GO:0008173">
    <property type="term" value="F:RNA methyltransferase activity"/>
    <property type="evidence" value="ECO:0007669"/>
    <property type="project" value="UniProtKB-ARBA"/>
</dbReference>
<dbReference type="PANTHER" id="PTHR22809:SF5">
    <property type="entry name" value="TRNA N(3)-METHYLCYTIDINE METHYLTRANSFERASE METTL6"/>
    <property type="match status" value="1"/>
</dbReference>
<dbReference type="OMA" id="DAQRNWD"/>